<dbReference type="Pfam" id="PF16271">
    <property type="entry name" value="DUF4924"/>
    <property type="match status" value="1"/>
</dbReference>
<accession>A0ABR8VDC9</accession>
<organism evidence="1 2">
    <name type="scientific">Phocaeicola faecium</name>
    <dbReference type="NCBI Taxonomy" id="2762213"/>
    <lineage>
        <taxon>Bacteria</taxon>
        <taxon>Pseudomonadati</taxon>
        <taxon>Bacteroidota</taxon>
        <taxon>Bacteroidia</taxon>
        <taxon>Bacteroidales</taxon>
        <taxon>Bacteroidaceae</taxon>
        <taxon>Phocaeicola</taxon>
    </lineage>
</organism>
<gene>
    <name evidence="1" type="ORF">H9626_11005</name>
</gene>
<evidence type="ECO:0000313" key="1">
    <source>
        <dbReference type="EMBL" id="MBD8002733.1"/>
    </source>
</evidence>
<dbReference type="RefSeq" id="WP_191710500.1">
    <property type="nucleotide sequence ID" value="NZ_JACSPQ010000014.1"/>
</dbReference>
<comment type="caution">
    <text evidence="1">The sequence shown here is derived from an EMBL/GenBank/DDBJ whole genome shotgun (WGS) entry which is preliminary data.</text>
</comment>
<protein>
    <submittedName>
        <fullName evidence="1">DUF4924 family protein</fullName>
    </submittedName>
</protein>
<evidence type="ECO:0000313" key="2">
    <source>
        <dbReference type="Proteomes" id="UP000616346"/>
    </source>
</evidence>
<dbReference type="Proteomes" id="UP000616346">
    <property type="component" value="Unassembled WGS sequence"/>
</dbReference>
<dbReference type="EMBL" id="JACSPQ010000014">
    <property type="protein sequence ID" value="MBD8002733.1"/>
    <property type="molecule type" value="Genomic_DNA"/>
</dbReference>
<dbReference type="InterPro" id="IPR032574">
    <property type="entry name" value="DUF4924"/>
</dbReference>
<keyword evidence="2" id="KW-1185">Reference proteome</keyword>
<sequence length="182" mass="21322">MYISQQLKQQNIAEYLLYMWQIEDLIRANGFDMEKIRKAVIEPYPIAEEQKKALAVWYEDLINMMHDEGVMEKGHLQINKNIIIWLTDLHLRLLRSPKFPYYSAAYYKALPFIVELRAKGADKEAPELETCFDAMYGVLMLKLQKKEISDETQKAIKVIGDLLAMLAGYYHKDKKGELEIED</sequence>
<name>A0ABR8VDC9_9BACT</name>
<proteinExistence type="predicted"/>
<reference evidence="1 2" key="1">
    <citation type="submission" date="2020-08" db="EMBL/GenBank/DDBJ databases">
        <title>A Genomic Blueprint of the Chicken Gut Microbiome.</title>
        <authorList>
            <person name="Gilroy R."/>
            <person name="Ravi A."/>
            <person name="Getino M."/>
            <person name="Pursley I."/>
            <person name="Horton D.L."/>
            <person name="Alikhan N.-F."/>
            <person name="Baker D."/>
            <person name="Gharbi K."/>
            <person name="Hall N."/>
            <person name="Watson M."/>
            <person name="Adriaenssens E.M."/>
            <person name="Foster-Nyarko E."/>
            <person name="Jarju S."/>
            <person name="Secka A."/>
            <person name="Antonio M."/>
            <person name="Oren A."/>
            <person name="Chaudhuri R."/>
            <person name="La Ragione R.M."/>
            <person name="Hildebrand F."/>
            <person name="Pallen M.J."/>
        </authorList>
    </citation>
    <scope>NUCLEOTIDE SEQUENCE [LARGE SCALE GENOMIC DNA]</scope>
    <source>
        <strain evidence="1 2">Sa1YUN3</strain>
    </source>
</reference>